<keyword evidence="5 10" id="KW-0472">Membrane</keyword>
<evidence type="ECO:0000313" key="12">
    <source>
        <dbReference type="EMBL" id="OEU10319.1"/>
    </source>
</evidence>
<evidence type="ECO:0000256" key="9">
    <source>
        <dbReference type="SAM" id="MobiDB-lite"/>
    </source>
</evidence>
<dbReference type="AlphaFoldDB" id="A0A1E7EWV2"/>
<reference evidence="12 13" key="1">
    <citation type="submission" date="2016-09" db="EMBL/GenBank/DDBJ databases">
        <title>Extensive genetic diversity and differential bi-allelic expression allows diatom success in the polar Southern Ocean.</title>
        <authorList>
            <consortium name="DOE Joint Genome Institute"/>
            <person name="Mock T."/>
            <person name="Otillar R.P."/>
            <person name="Strauss J."/>
            <person name="Dupont C."/>
            <person name="Frickenhaus S."/>
            <person name="Maumus F."/>
            <person name="Mcmullan M."/>
            <person name="Sanges R."/>
            <person name="Schmutz J."/>
            <person name="Toseland A."/>
            <person name="Valas R."/>
            <person name="Veluchamy A."/>
            <person name="Ward B.J."/>
            <person name="Allen A."/>
            <person name="Barry K."/>
            <person name="Falciatore A."/>
            <person name="Ferrante M."/>
            <person name="Fortunato A.E."/>
            <person name="Gloeckner G."/>
            <person name="Gruber A."/>
            <person name="Hipkin R."/>
            <person name="Janech M."/>
            <person name="Kroth P."/>
            <person name="Leese F."/>
            <person name="Lindquist E."/>
            <person name="Lyon B.R."/>
            <person name="Martin J."/>
            <person name="Mayer C."/>
            <person name="Parker M."/>
            <person name="Quesneville H."/>
            <person name="Raymond J."/>
            <person name="Uhlig C."/>
            <person name="Valentin K.U."/>
            <person name="Worden A.Z."/>
            <person name="Armbrust E.V."/>
            <person name="Bowler C."/>
            <person name="Green B."/>
            <person name="Moulton V."/>
            <person name="Van Oosterhout C."/>
            <person name="Grigoriev I."/>
        </authorList>
    </citation>
    <scope>NUCLEOTIDE SEQUENCE [LARGE SCALE GENOMIC DNA]</scope>
    <source>
        <strain evidence="12 13">CCMP1102</strain>
    </source>
</reference>
<sequence length="380" mass="41479">MHHIQMSSSLEYVAPWAYFISIILIVVAIICTVGSWAFVFYYQNKPIVAMGQPTFLYNLCFGALLPPIAQAFGGAVTFFSTGENGIIPVDSKTGIILNVCCNFAVWLIYLGYIVIYTVLLCKIYRIMKVTQQPLRRGLKILPRHVFWPFILIISLTVSLLIAWSTTGSSKYVVAEYLDTNTDTNTTIGFCPSLPTMTSVSPTAEILAALYTLIPIVQLALIILACKIRKINQVLGDSKKILGLVVFQFIINGICTSISLNNGGILVYTINCVIISVSTIGFIILPRMYYVWYEYQHGHLPESVVMIGGGSTTVRGVNQNTGNGAGTGVTPPPRIVRNNDDNNNNNNSSNNNAVNICDGGIDNGNNNNNIEDDGAVVEISS</sequence>
<dbReference type="Proteomes" id="UP000095751">
    <property type="component" value="Unassembled WGS sequence"/>
</dbReference>
<organism evidence="12 13">
    <name type="scientific">Fragilariopsis cylindrus CCMP1102</name>
    <dbReference type="NCBI Taxonomy" id="635003"/>
    <lineage>
        <taxon>Eukaryota</taxon>
        <taxon>Sar</taxon>
        <taxon>Stramenopiles</taxon>
        <taxon>Ochrophyta</taxon>
        <taxon>Bacillariophyta</taxon>
        <taxon>Bacillariophyceae</taxon>
        <taxon>Bacillariophycidae</taxon>
        <taxon>Bacillariales</taxon>
        <taxon>Bacillariaceae</taxon>
        <taxon>Fragilariopsis</taxon>
    </lineage>
</organism>
<keyword evidence="6" id="KW-0675">Receptor</keyword>
<dbReference type="InParanoid" id="A0A1E7EWV2"/>
<feature type="transmembrane region" description="Helical" evidence="10">
    <location>
        <begin position="145"/>
        <end position="163"/>
    </location>
</feature>
<keyword evidence="8" id="KW-0807">Transducer</keyword>
<keyword evidence="13" id="KW-1185">Reference proteome</keyword>
<evidence type="ECO:0000256" key="7">
    <source>
        <dbReference type="ARBA" id="ARBA00023180"/>
    </source>
</evidence>
<feature type="transmembrane region" description="Helical" evidence="10">
    <location>
        <begin position="54"/>
        <end position="75"/>
    </location>
</feature>
<dbReference type="PANTHER" id="PTHR10519">
    <property type="entry name" value="GABA-B RECEPTOR"/>
    <property type="match status" value="1"/>
</dbReference>
<protein>
    <recommendedName>
        <fullName evidence="11">G-protein coupled receptors family 3 profile domain-containing protein</fullName>
    </recommendedName>
</protein>
<dbReference type="GO" id="GO:0038039">
    <property type="term" value="C:G protein-coupled receptor heterodimeric complex"/>
    <property type="evidence" value="ECO:0007669"/>
    <property type="project" value="TreeGrafter"/>
</dbReference>
<evidence type="ECO:0000256" key="2">
    <source>
        <dbReference type="ARBA" id="ARBA00022692"/>
    </source>
</evidence>
<evidence type="ECO:0000256" key="1">
    <source>
        <dbReference type="ARBA" id="ARBA00004141"/>
    </source>
</evidence>
<dbReference type="EMBL" id="KV784372">
    <property type="protein sequence ID" value="OEU10319.1"/>
    <property type="molecule type" value="Genomic_DNA"/>
</dbReference>
<keyword evidence="3 10" id="KW-1133">Transmembrane helix</keyword>
<feature type="transmembrane region" description="Helical" evidence="10">
    <location>
        <begin position="16"/>
        <end position="42"/>
    </location>
</feature>
<feature type="compositionally biased region" description="Low complexity" evidence="9">
    <location>
        <begin position="340"/>
        <end position="350"/>
    </location>
</feature>
<accession>A0A1E7EWV2</accession>
<comment type="subcellular location">
    <subcellularLocation>
        <location evidence="1">Membrane</location>
        <topology evidence="1">Multi-pass membrane protein</topology>
    </subcellularLocation>
</comment>
<feature type="transmembrane region" description="Helical" evidence="10">
    <location>
        <begin position="264"/>
        <end position="284"/>
    </location>
</feature>
<dbReference type="InterPro" id="IPR017978">
    <property type="entry name" value="GPCR_3_C"/>
</dbReference>
<keyword evidence="2 10" id="KW-0812">Transmembrane</keyword>
<evidence type="ECO:0000256" key="8">
    <source>
        <dbReference type="ARBA" id="ARBA00023224"/>
    </source>
</evidence>
<name>A0A1E7EWV2_9STRA</name>
<feature type="transmembrane region" description="Helical" evidence="10">
    <location>
        <begin position="205"/>
        <end position="228"/>
    </location>
</feature>
<evidence type="ECO:0000313" key="13">
    <source>
        <dbReference type="Proteomes" id="UP000095751"/>
    </source>
</evidence>
<dbReference type="PANTHER" id="PTHR10519:SF20">
    <property type="entry name" value="G-PROTEIN COUPLED RECEPTOR 156-RELATED"/>
    <property type="match status" value="1"/>
</dbReference>
<feature type="domain" description="G-protein coupled receptors family 3 profile" evidence="11">
    <location>
        <begin position="12"/>
        <end position="284"/>
    </location>
</feature>
<feature type="region of interest" description="Disordered" evidence="9">
    <location>
        <begin position="318"/>
        <end position="350"/>
    </location>
</feature>
<feature type="transmembrane region" description="Helical" evidence="10">
    <location>
        <begin position="240"/>
        <end position="258"/>
    </location>
</feature>
<evidence type="ECO:0000256" key="3">
    <source>
        <dbReference type="ARBA" id="ARBA00022989"/>
    </source>
</evidence>
<evidence type="ECO:0000256" key="6">
    <source>
        <dbReference type="ARBA" id="ARBA00023170"/>
    </source>
</evidence>
<dbReference type="Pfam" id="PF00003">
    <property type="entry name" value="7tm_3"/>
    <property type="match status" value="1"/>
</dbReference>
<gene>
    <name evidence="12" type="ORF">FRACYDRAFT_247284</name>
</gene>
<evidence type="ECO:0000259" key="11">
    <source>
        <dbReference type="Pfam" id="PF00003"/>
    </source>
</evidence>
<feature type="transmembrane region" description="Helical" evidence="10">
    <location>
        <begin position="95"/>
        <end position="124"/>
    </location>
</feature>
<dbReference type="GO" id="GO:0004965">
    <property type="term" value="F:G protein-coupled GABA receptor activity"/>
    <property type="evidence" value="ECO:0007669"/>
    <property type="project" value="InterPro"/>
</dbReference>
<keyword evidence="7" id="KW-0325">Glycoprotein</keyword>
<evidence type="ECO:0000256" key="5">
    <source>
        <dbReference type="ARBA" id="ARBA00023136"/>
    </source>
</evidence>
<evidence type="ECO:0000256" key="10">
    <source>
        <dbReference type="SAM" id="Phobius"/>
    </source>
</evidence>
<dbReference type="InterPro" id="IPR002455">
    <property type="entry name" value="GPCR3_GABA-B"/>
</dbReference>
<dbReference type="KEGG" id="fcy:FRACYDRAFT_247284"/>
<evidence type="ECO:0000256" key="4">
    <source>
        <dbReference type="ARBA" id="ARBA00023040"/>
    </source>
</evidence>
<keyword evidence="4" id="KW-0297">G-protein coupled receptor</keyword>
<dbReference type="OrthoDB" id="54276at2759"/>
<proteinExistence type="predicted"/>